<dbReference type="Pfam" id="PF00076">
    <property type="entry name" value="RRM_1"/>
    <property type="match status" value="2"/>
</dbReference>
<dbReference type="GO" id="GO:0003723">
    <property type="term" value="F:RNA binding"/>
    <property type="evidence" value="ECO:0007669"/>
    <property type="project" value="UniProtKB-UniRule"/>
</dbReference>
<dbReference type="PROSITE" id="PS50158">
    <property type="entry name" value="ZF_CCHC"/>
    <property type="match status" value="1"/>
</dbReference>
<evidence type="ECO:0000256" key="1">
    <source>
        <dbReference type="ARBA" id="ARBA00022884"/>
    </source>
</evidence>
<dbReference type="EMBL" id="SDAM02000150">
    <property type="protein sequence ID" value="KAH6827266.1"/>
    <property type="molecule type" value="Genomic_DNA"/>
</dbReference>
<organism evidence="7 8">
    <name type="scientific">Perilla frutescens var. hirtella</name>
    <name type="common">Perilla citriodora</name>
    <name type="synonym">Perilla setoyensis</name>
    <dbReference type="NCBI Taxonomy" id="608512"/>
    <lineage>
        <taxon>Eukaryota</taxon>
        <taxon>Viridiplantae</taxon>
        <taxon>Streptophyta</taxon>
        <taxon>Embryophyta</taxon>
        <taxon>Tracheophyta</taxon>
        <taxon>Spermatophyta</taxon>
        <taxon>Magnoliopsida</taxon>
        <taxon>eudicotyledons</taxon>
        <taxon>Gunneridae</taxon>
        <taxon>Pentapetalae</taxon>
        <taxon>asterids</taxon>
        <taxon>lamiids</taxon>
        <taxon>Lamiales</taxon>
        <taxon>Lamiaceae</taxon>
        <taxon>Nepetoideae</taxon>
        <taxon>Elsholtzieae</taxon>
        <taxon>Perilla</taxon>
    </lineage>
</organism>
<feature type="compositionally biased region" description="Basic and acidic residues" evidence="4">
    <location>
        <begin position="119"/>
        <end position="129"/>
    </location>
</feature>
<dbReference type="PANTHER" id="PTHR23236:SF24">
    <property type="entry name" value="PHRAGMOPLASTIN INTERACTING PROTEIN 1"/>
    <property type="match status" value="1"/>
</dbReference>
<keyword evidence="8" id="KW-1185">Reference proteome</keyword>
<dbReference type="SUPFAM" id="SSF54928">
    <property type="entry name" value="RNA-binding domain, RBD"/>
    <property type="match status" value="2"/>
</dbReference>
<keyword evidence="2" id="KW-0479">Metal-binding</keyword>
<dbReference type="SMART" id="SM00360">
    <property type="entry name" value="RRM"/>
    <property type="match status" value="2"/>
</dbReference>
<feature type="region of interest" description="Disordered" evidence="4">
    <location>
        <begin position="104"/>
        <end position="141"/>
    </location>
</feature>
<keyword evidence="2" id="KW-0863">Zinc-finger</keyword>
<dbReference type="InterPro" id="IPR000504">
    <property type="entry name" value="RRM_dom"/>
</dbReference>
<dbReference type="InterPro" id="IPR034361">
    <property type="entry name" value="PHIP1_RRM1"/>
</dbReference>
<feature type="region of interest" description="Disordered" evidence="4">
    <location>
        <begin position="448"/>
        <end position="470"/>
    </location>
</feature>
<accession>A0AAD4J4X0</accession>
<dbReference type="PROSITE" id="PS50102">
    <property type="entry name" value="RRM"/>
    <property type="match status" value="2"/>
</dbReference>
<dbReference type="Gene3D" id="4.10.60.10">
    <property type="entry name" value="Zinc finger, CCHC-type"/>
    <property type="match status" value="1"/>
</dbReference>
<evidence type="ECO:0008006" key="9">
    <source>
        <dbReference type="Google" id="ProtNLM"/>
    </source>
</evidence>
<evidence type="ECO:0000256" key="3">
    <source>
        <dbReference type="PROSITE-ProRule" id="PRU00176"/>
    </source>
</evidence>
<dbReference type="SMART" id="SM00343">
    <property type="entry name" value="ZnF_C2HC"/>
    <property type="match status" value="1"/>
</dbReference>
<gene>
    <name evidence="7" type="ORF">C2S53_001845</name>
</gene>
<feature type="domain" description="RRM" evidence="5">
    <location>
        <begin position="297"/>
        <end position="373"/>
    </location>
</feature>
<evidence type="ECO:0000259" key="5">
    <source>
        <dbReference type="PROSITE" id="PS50102"/>
    </source>
</evidence>
<comment type="caution">
    <text evidence="7">The sequence shown here is derived from an EMBL/GenBank/DDBJ whole genome shotgun (WGS) entry which is preliminary data.</text>
</comment>
<evidence type="ECO:0000256" key="4">
    <source>
        <dbReference type="SAM" id="MobiDB-lite"/>
    </source>
</evidence>
<dbReference type="CDD" id="cd12271">
    <property type="entry name" value="RRM1_PHIP1"/>
    <property type="match status" value="1"/>
</dbReference>
<feature type="domain" description="RRM" evidence="5">
    <location>
        <begin position="202"/>
        <end position="279"/>
    </location>
</feature>
<keyword evidence="1 3" id="KW-0694">RNA-binding</keyword>
<dbReference type="Gene3D" id="3.30.70.330">
    <property type="match status" value="2"/>
</dbReference>
<evidence type="ECO:0000256" key="2">
    <source>
        <dbReference type="PROSITE-ProRule" id="PRU00047"/>
    </source>
</evidence>
<dbReference type="Pfam" id="PF00098">
    <property type="entry name" value="zf-CCHC"/>
    <property type="match status" value="1"/>
</dbReference>
<dbReference type="Proteomes" id="UP001190926">
    <property type="component" value="Unassembled WGS sequence"/>
</dbReference>
<keyword evidence="2" id="KW-0862">Zinc</keyword>
<proteinExistence type="predicted"/>
<name>A0AAD4J4X0_PERFH</name>
<evidence type="ECO:0000313" key="8">
    <source>
        <dbReference type="Proteomes" id="UP001190926"/>
    </source>
</evidence>
<feature type="compositionally biased region" description="Basic residues" evidence="4">
    <location>
        <begin position="130"/>
        <end position="141"/>
    </location>
</feature>
<dbReference type="InterPro" id="IPR036875">
    <property type="entry name" value="Znf_CCHC_sf"/>
</dbReference>
<feature type="domain" description="CCHC-type" evidence="6">
    <location>
        <begin position="443"/>
        <end position="458"/>
    </location>
</feature>
<dbReference type="PANTHER" id="PTHR23236">
    <property type="entry name" value="EUKARYOTIC TRANSLATION INITIATION FACTOR 4B/4H"/>
    <property type="match status" value="1"/>
</dbReference>
<evidence type="ECO:0000259" key="6">
    <source>
        <dbReference type="PROSITE" id="PS50158"/>
    </source>
</evidence>
<dbReference type="AlphaFoldDB" id="A0AAD4J4X0"/>
<dbReference type="SUPFAM" id="SSF57756">
    <property type="entry name" value="Retrovirus zinc finger-like domains"/>
    <property type="match status" value="1"/>
</dbReference>
<reference evidence="7 8" key="1">
    <citation type="journal article" date="2021" name="Nat. Commun.">
        <title>Incipient diploidization of the medicinal plant Perilla within 10,000 years.</title>
        <authorList>
            <person name="Zhang Y."/>
            <person name="Shen Q."/>
            <person name="Leng L."/>
            <person name="Zhang D."/>
            <person name="Chen S."/>
            <person name="Shi Y."/>
            <person name="Ning Z."/>
            <person name="Chen S."/>
        </authorList>
    </citation>
    <scope>NUCLEOTIDE SEQUENCE [LARGE SCALE GENOMIC DNA]</scope>
    <source>
        <strain evidence="8">cv. PC099</strain>
    </source>
</reference>
<sequence>MVLSNKKLKHKLRAAKAELITASGAENNFTDKKYEKSQDFDSKASDFLRTILDLEAQRSKLSKRARPKRVKQRQTTLTENADIIENGEISGNVELQIQDGLKSDAMQVEKKKKMKKRKRDESESSENMKEKRKKKKKKKKRDRYWWLEKKKNKDKNKTEVVDNGEVKEEGVNQNEKGSTGERLVAKANERIDCERKNVEMSQKVYVGGIPYYSTEDDIRSYFEGCGTITGIDCMTFPDTGKFRGIAIITFKTEAATKRALALDGSDMGGLFLKVQPYKSDKVNKLPNFSPSVMEGYNRIYVGNLSWDITENDLRNIFAECTIKSIRFGEDKETGEFKGYAHVDLADSLSVNAALKLDQTVVCGRPVRITCALLKKGTAAESKPLPKDIQVDSGKEEEVTAAILKATPEDIRVDNGNASAAVENEVTSSGTNAALSSKIRRRTCYECGEKGHLSSSCPKKQAADATNPGTA</sequence>
<evidence type="ECO:0000313" key="7">
    <source>
        <dbReference type="EMBL" id="KAH6827266.1"/>
    </source>
</evidence>
<dbReference type="InterPro" id="IPR001878">
    <property type="entry name" value="Znf_CCHC"/>
</dbReference>
<protein>
    <recommendedName>
        <fullName evidence="9">Protein gar2-like</fullName>
    </recommendedName>
</protein>
<dbReference type="InterPro" id="IPR012677">
    <property type="entry name" value="Nucleotide-bd_a/b_plait_sf"/>
</dbReference>
<dbReference type="GO" id="GO:0008270">
    <property type="term" value="F:zinc ion binding"/>
    <property type="evidence" value="ECO:0007669"/>
    <property type="project" value="UniProtKB-KW"/>
</dbReference>
<dbReference type="InterPro" id="IPR035979">
    <property type="entry name" value="RBD_domain_sf"/>
</dbReference>